<dbReference type="RefSeq" id="WP_106931954.1">
    <property type="nucleotide sequence ID" value="NZ_PYFT01000001.1"/>
</dbReference>
<proteinExistence type="predicted"/>
<dbReference type="OrthoDB" id="9940579at2"/>
<protein>
    <submittedName>
        <fullName evidence="3">Uncharacterized protein</fullName>
    </submittedName>
</protein>
<keyword evidence="4" id="KW-1185">Reference proteome</keyword>
<gene>
    <name evidence="3" type="ORF">AHMF7605_20825</name>
</gene>
<keyword evidence="2" id="KW-0812">Transmembrane</keyword>
<keyword evidence="1" id="KW-0175">Coiled coil</keyword>
<comment type="caution">
    <text evidence="3">The sequence shown here is derived from an EMBL/GenBank/DDBJ whole genome shotgun (WGS) entry which is preliminary data.</text>
</comment>
<dbReference type="Proteomes" id="UP000240357">
    <property type="component" value="Unassembled WGS sequence"/>
</dbReference>
<evidence type="ECO:0000256" key="2">
    <source>
        <dbReference type="SAM" id="Phobius"/>
    </source>
</evidence>
<evidence type="ECO:0000256" key="1">
    <source>
        <dbReference type="SAM" id="Coils"/>
    </source>
</evidence>
<feature type="transmembrane region" description="Helical" evidence="2">
    <location>
        <begin position="21"/>
        <end position="40"/>
    </location>
</feature>
<reference evidence="3 4" key="1">
    <citation type="submission" date="2018-03" db="EMBL/GenBank/DDBJ databases">
        <title>Adhaeribacter sp. HMF7605 Genome sequencing and assembly.</title>
        <authorList>
            <person name="Kang H."/>
            <person name="Kang J."/>
            <person name="Cha I."/>
            <person name="Kim H."/>
            <person name="Joh K."/>
        </authorList>
    </citation>
    <scope>NUCLEOTIDE SEQUENCE [LARGE SCALE GENOMIC DNA]</scope>
    <source>
        <strain evidence="3 4">HMF7605</strain>
    </source>
</reference>
<evidence type="ECO:0000313" key="3">
    <source>
        <dbReference type="EMBL" id="PSR55772.1"/>
    </source>
</evidence>
<dbReference type="EMBL" id="PYFT01000001">
    <property type="protein sequence ID" value="PSR55772.1"/>
    <property type="molecule type" value="Genomic_DNA"/>
</dbReference>
<sequence length="297" mass="34135">MTNNINEKTIIVPTELITNKTLYTLTGASASVWIVCLVIHSILHRSLNNPDVYKIIALSLSLLVSTSVVFKKRKKTYEDWLLSVINGFLIFIYATGFNSISTNIFLVDETKAVSVKSDTNGKAYFNAKSTTQLAGFLDLFDIDWFPNKKLIRENENLLYNIDSLKKTLSNYEVRFKTKNIGNENHDSSLEIENSELKNKILELEKKLPVASTGINSSLTDKEKIIVQMANEIEELKKNKTNFKSKINHYSNEKSLDSLKQTIYILLDQQKQNSLHNSKEIEKWRKKYLECMDNKEVH</sequence>
<keyword evidence="2" id="KW-1133">Transmembrane helix</keyword>
<feature type="coiled-coil region" evidence="1">
    <location>
        <begin position="147"/>
        <end position="252"/>
    </location>
</feature>
<name>A0A2T2YJU9_9BACT</name>
<keyword evidence="2" id="KW-0472">Membrane</keyword>
<dbReference type="AlphaFoldDB" id="A0A2T2YJU9"/>
<evidence type="ECO:0000313" key="4">
    <source>
        <dbReference type="Proteomes" id="UP000240357"/>
    </source>
</evidence>
<feature type="transmembrane region" description="Helical" evidence="2">
    <location>
        <begin position="77"/>
        <end position="96"/>
    </location>
</feature>
<feature type="transmembrane region" description="Helical" evidence="2">
    <location>
        <begin position="52"/>
        <end position="70"/>
    </location>
</feature>
<organism evidence="3 4">
    <name type="scientific">Adhaeribacter arboris</name>
    <dbReference type="NCBI Taxonomy" id="2072846"/>
    <lineage>
        <taxon>Bacteria</taxon>
        <taxon>Pseudomonadati</taxon>
        <taxon>Bacteroidota</taxon>
        <taxon>Cytophagia</taxon>
        <taxon>Cytophagales</taxon>
        <taxon>Hymenobacteraceae</taxon>
        <taxon>Adhaeribacter</taxon>
    </lineage>
</organism>
<accession>A0A2T2YJU9</accession>